<organism evidence="4">
    <name type="scientific">marine sediment metagenome</name>
    <dbReference type="NCBI Taxonomy" id="412755"/>
    <lineage>
        <taxon>unclassified sequences</taxon>
        <taxon>metagenomes</taxon>
        <taxon>ecological metagenomes</taxon>
    </lineage>
</organism>
<dbReference type="SUPFAM" id="SSF52058">
    <property type="entry name" value="L domain-like"/>
    <property type="match status" value="1"/>
</dbReference>
<accession>X0U7C1</accession>
<keyword evidence="2" id="KW-0677">Repeat</keyword>
<evidence type="ECO:0000256" key="1">
    <source>
        <dbReference type="ARBA" id="ARBA00022614"/>
    </source>
</evidence>
<evidence type="ECO:0000256" key="2">
    <source>
        <dbReference type="ARBA" id="ARBA00022737"/>
    </source>
</evidence>
<dbReference type="EMBL" id="BARS01026531">
    <property type="protein sequence ID" value="GAG01679.1"/>
    <property type="molecule type" value="Genomic_DNA"/>
</dbReference>
<keyword evidence="1" id="KW-0433">Leucine-rich repeat</keyword>
<protein>
    <recommendedName>
        <fullName evidence="3">Disease resistance R13L4/SHOC-2-like LRR domain-containing protein</fullName>
    </recommendedName>
</protein>
<dbReference type="InterPro" id="IPR055414">
    <property type="entry name" value="LRR_R13L4/SHOC2-like"/>
</dbReference>
<dbReference type="PROSITE" id="PS51450">
    <property type="entry name" value="LRR"/>
    <property type="match status" value="3"/>
</dbReference>
<dbReference type="InterPro" id="IPR003591">
    <property type="entry name" value="Leu-rich_rpt_typical-subtyp"/>
</dbReference>
<gene>
    <name evidence="4" type="ORF">S01H1_41802</name>
</gene>
<comment type="caution">
    <text evidence="4">The sequence shown here is derived from an EMBL/GenBank/DDBJ whole genome shotgun (WGS) entry which is preliminary data.</text>
</comment>
<dbReference type="Pfam" id="PF23598">
    <property type="entry name" value="LRR_14"/>
    <property type="match status" value="1"/>
</dbReference>
<dbReference type="GO" id="GO:0005737">
    <property type="term" value="C:cytoplasm"/>
    <property type="evidence" value="ECO:0007669"/>
    <property type="project" value="TreeGrafter"/>
</dbReference>
<name>X0U7C1_9ZZZZ</name>
<dbReference type="InterPro" id="IPR001611">
    <property type="entry name" value="Leu-rich_rpt"/>
</dbReference>
<dbReference type="PANTHER" id="PTHR48051">
    <property type="match status" value="1"/>
</dbReference>
<dbReference type="AlphaFoldDB" id="X0U7C1"/>
<reference evidence="4" key="1">
    <citation type="journal article" date="2014" name="Front. Microbiol.">
        <title>High frequency of phylogenetically diverse reductive dehalogenase-homologous genes in deep subseafloor sedimentary metagenomes.</title>
        <authorList>
            <person name="Kawai M."/>
            <person name="Futagami T."/>
            <person name="Toyoda A."/>
            <person name="Takaki Y."/>
            <person name="Nishi S."/>
            <person name="Hori S."/>
            <person name="Arai W."/>
            <person name="Tsubouchi T."/>
            <person name="Morono Y."/>
            <person name="Uchiyama I."/>
            <person name="Ito T."/>
            <person name="Fujiyama A."/>
            <person name="Inagaki F."/>
            <person name="Takami H."/>
        </authorList>
    </citation>
    <scope>NUCLEOTIDE SEQUENCE</scope>
    <source>
        <strain evidence="4">Expedition CK06-06</strain>
    </source>
</reference>
<dbReference type="InterPro" id="IPR050216">
    <property type="entry name" value="LRR_domain-containing"/>
</dbReference>
<evidence type="ECO:0000313" key="4">
    <source>
        <dbReference type="EMBL" id="GAG01679.1"/>
    </source>
</evidence>
<dbReference type="Gene3D" id="3.80.10.10">
    <property type="entry name" value="Ribonuclease Inhibitor"/>
    <property type="match status" value="1"/>
</dbReference>
<dbReference type="InterPro" id="IPR032675">
    <property type="entry name" value="LRR_dom_sf"/>
</dbReference>
<sequence>NLPDILRLCATNKRINSLVGERDDIWYAKLKIDFTNDPNYQMLKPNPKDNYRLLYELTILKRKLNLENDIYELYKLRHLNLERNEIKELSKEIGNLTNLQQLYLSYNKIKKLPKEIGNLINLESLGLSNNQIKEIPKEIGNLSELRKLYLYNNNNQIKEIPKEIIDLPNLKIYL</sequence>
<dbReference type="SMART" id="SM00369">
    <property type="entry name" value="LRR_TYP"/>
    <property type="match status" value="4"/>
</dbReference>
<proteinExistence type="predicted"/>
<evidence type="ECO:0000259" key="3">
    <source>
        <dbReference type="Pfam" id="PF23598"/>
    </source>
</evidence>
<feature type="domain" description="Disease resistance R13L4/SHOC-2-like LRR" evidence="3">
    <location>
        <begin position="68"/>
        <end position="125"/>
    </location>
</feature>
<dbReference type="PANTHER" id="PTHR48051:SF1">
    <property type="entry name" value="RAS SUPPRESSOR PROTEIN 1"/>
    <property type="match status" value="1"/>
</dbReference>
<feature type="non-terminal residue" evidence="4">
    <location>
        <position position="1"/>
    </location>
</feature>